<protein>
    <submittedName>
        <fullName evidence="2">Uncharacterized protein</fullName>
    </submittedName>
</protein>
<name>A0AA43KA25_9CYAN</name>
<evidence type="ECO:0000256" key="1">
    <source>
        <dbReference type="SAM" id="MobiDB-lite"/>
    </source>
</evidence>
<comment type="caution">
    <text evidence="2">The sequence shown here is derived from an EMBL/GenBank/DDBJ whole genome shotgun (WGS) entry which is preliminary data.</text>
</comment>
<accession>A0AA43KA25</accession>
<feature type="compositionally biased region" description="Basic and acidic residues" evidence="1">
    <location>
        <begin position="65"/>
        <end position="74"/>
    </location>
</feature>
<feature type="region of interest" description="Disordered" evidence="1">
    <location>
        <begin position="94"/>
        <end position="134"/>
    </location>
</feature>
<dbReference type="Proteomes" id="UP001159387">
    <property type="component" value="Unassembled WGS sequence"/>
</dbReference>
<proteinExistence type="predicted"/>
<organism evidence="2 3">
    <name type="scientific">Chrysosporum bergii ANA360D</name>
    <dbReference type="NCBI Taxonomy" id="617107"/>
    <lineage>
        <taxon>Bacteria</taxon>
        <taxon>Bacillati</taxon>
        <taxon>Cyanobacteriota</taxon>
        <taxon>Cyanophyceae</taxon>
        <taxon>Nostocales</taxon>
        <taxon>Nodulariaceae</taxon>
        <taxon>Chrysosporum</taxon>
    </lineage>
</organism>
<reference evidence="2 3" key="1">
    <citation type="journal article" date="2023" name="J. Phycol.">
        <title>Chrysosporum ovalisporum is synonymous with the true-branching cyanobacterium Umezakia natans (Nostocales/Aphanizomenonaceae).</title>
        <authorList>
            <person name="McGregor G.B."/>
            <person name="Sendall B.C."/>
            <person name="Niiyama Y."/>
            <person name="Tuji A."/>
            <person name="Willis A."/>
        </authorList>
    </citation>
    <scope>NUCLEOTIDE SEQUENCE [LARGE SCALE GENOMIC DNA]</scope>
    <source>
        <strain evidence="2 3">ANA360D</strain>
    </source>
</reference>
<evidence type="ECO:0000313" key="2">
    <source>
        <dbReference type="EMBL" id="MDH6059141.1"/>
    </source>
</evidence>
<dbReference type="EMBL" id="JANQDH010000012">
    <property type="protein sequence ID" value="MDH6059141.1"/>
    <property type="molecule type" value="Genomic_DNA"/>
</dbReference>
<gene>
    <name evidence="2" type="ORF">NWP17_01565</name>
</gene>
<evidence type="ECO:0000313" key="3">
    <source>
        <dbReference type="Proteomes" id="UP001159387"/>
    </source>
</evidence>
<sequence>MFGFIKKLISGILSFIAGLIPGGKGGGYYLELDESADEKAKENTNNRAETPVTAPVTQSNVAKVEPSKNGKAPEAKPAPAVTAAVSDGIKAPTGETTFAPQYLVPSASGSNGRRRPGANMTSFLDMAGKMKTAK</sequence>
<keyword evidence="3" id="KW-1185">Reference proteome</keyword>
<feature type="region of interest" description="Disordered" evidence="1">
    <location>
        <begin position="37"/>
        <end position="79"/>
    </location>
</feature>
<dbReference type="AlphaFoldDB" id="A0AA43KA25"/>
<dbReference type="RefSeq" id="WP_280653157.1">
    <property type="nucleotide sequence ID" value="NZ_JANQDH010000012.1"/>
</dbReference>